<dbReference type="Proteomes" id="UP000305067">
    <property type="component" value="Unassembled WGS sequence"/>
</dbReference>
<keyword evidence="5 9" id="KW-0999">Mitochondrion inner membrane</keyword>
<reference evidence="10 11" key="1">
    <citation type="journal article" date="2019" name="Nat. Ecol. Evol.">
        <title>Megaphylogeny resolves global patterns of mushroom evolution.</title>
        <authorList>
            <person name="Varga T."/>
            <person name="Krizsan K."/>
            <person name="Foldi C."/>
            <person name="Dima B."/>
            <person name="Sanchez-Garcia M."/>
            <person name="Sanchez-Ramirez S."/>
            <person name="Szollosi G.J."/>
            <person name="Szarkandi J.G."/>
            <person name="Papp V."/>
            <person name="Albert L."/>
            <person name="Andreopoulos W."/>
            <person name="Angelini C."/>
            <person name="Antonin V."/>
            <person name="Barry K.W."/>
            <person name="Bougher N.L."/>
            <person name="Buchanan P."/>
            <person name="Buyck B."/>
            <person name="Bense V."/>
            <person name="Catcheside P."/>
            <person name="Chovatia M."/>
            <person name="Cooper J."/>
            <person name="Damon W."/>
            <person name="Desjardin D."/>
            <person name="Finy P."/>
            <person name="Geml J."/>
            <person name="Haridas S."/>
            <person name="Hughes K."/>
            <person name="Justo A."/>
            <person name="Karasinski D."/>
            <person name="Kautmanova I."/>
            <person name="Kiss B."/>
            <person name="Kocsube S."/>
            <person name="Kotiranta H."/>
            <person name="LaButti K.M."/>
            <person name="Lechner B.E."/>
            <person name="Liimatainen K."/>
            <person name="Lipzen A."/>
            <person name="Lukacs Z."/>
            <person name="Mihaltcheva S."/>
            <person name="Morgado L.N."/>
            <person name="Niskanen T."/>
            <person name="Noordeloos M.E."/>
            <person name="Ohm R.A."/>
            <person name="Ortiz-Santana B."/>
            <person name="Ovrebo C."/>
            <person name="Racz N."/>
            <person name="Riley R."/>
            <person name="Savchenko A."/>
            <person name="Shiryaev A."/>
            <person name="Soop K."/>
            <person name="Spirin V."/>
            <person name="Szebenyi C."/>
            <person name="Tomsovsky M."/>
            <person name="Tulloss R.E."/>
            <person name="Uehling J."/>
            <person name="Grigoriev I.V."/>
            <person name="Vagvolgyi C."/>
            <person name="Papp T."/>
            <person name="Martin F.M."/>
            <person name="Miettinen O."/>
            <person name="Hibbett D.S."/>
            <person name="Nagy L.G."/>
        </authorList>
    </citation>
    <scope>NUCLEOTIDE SEQUENCE [LARGE SCALE GENOMIC DNA]</scope>
    <source>
        <strain evidence="10 11">CBS 309.79</strain>
    </source>
</reference>
<keyword evidence="3 9" id="KW-0813">Transport</keyword>
<dbReference type="AlphaFoldDB" id="A0A5C3QAQ0"/>
<organism evidence="10 11">
    <name type="scientific">Pterulicium gracile</name>
    <dbReference type="NCBI Taxonomy" id="1884261"/>
    <lineage>
        <taxon>Eukaryota</taxon>
        <taxon>Fungi</taxon>
        <taxon>Dikarya</taxon>
        <taxon>Basidiomycota</taxon>
        <taxon>Agaricomycotina</taxon>
        <taxon>Agaricomycetes</taxon>
        <taxon>Agaricomycetidae</taxon>
        <taxon>Agaricales</taxon>
        <taxon>Pleurotineae</taxon>
        <taxon>Pterulaceae</taxon>
        <taxon>Pterulicium</taxon>
    </lineage>
</organism>
<dbReference type="STRING" id="1884261.A0A5C3QAQ0"/>
<keyword evidence="7 9" id="KW-0496">Mitochondrion</keyword>
<comment type="similarity">
    <text evidence="2 9">Belongs to the mitochondrial pyruvate carrier (MPC) (TC 2.A.105) family.</text>
</comment>
<dbReference type="GO" id="GO:0006850">
    <property type="term" value="P:pyruvate import into mitochondria"/>
    <property type="evidence" value="ECO:0007669"/>
    <property type="project" value="InterPro"/>
</dbReference>
<keyword evidence="8" id="KW-0472">Membrane</keyword>
<evidence type="ECO:0000256" key="1">
    <source>
        <dbReference type="ARBA" id="ARBA00004448"/>
    </source>
</evidence>
<evidence type="ECO:0000256" key="9">
    <source>
        <dbReference type="RuleBase" id="RU363100"/>
    </source>
</evidence>
<evidence type="ECO:0000313" key="10">
    <source>
        <dbReference type="EMBL" id="TFK98821.1"/>
    </source>
</evidence>
<evidence type="ECO:0000256" key="2">
    <source>
        <dbReference type="ARBA" id="ARBA00006416"/>
    </source>
</evidence>
<protein>
    <recommendedName>
        <fullName evidence="9">Mitochondrial pyruvate carrier</fullName>
    </recommendedName>
</protein>
<accession>A0A5C3QAQ0</accession>
<name>A0A5C3QAQ0_9AGAR</name>
<dbReference type="PANTHER" id="PTHR14154">
    <property type="entry name" value="UPF0041 BRAIN PROTEIN 44-RELATED"/>
    <property type="match status" value="1"/>
</dbReference>
<comment type="subcellular location">
    <subcellularLocation>
        <location evidence="1 9">Mitochondrion inner membrane</location>
        <topology evidence="1 9">Multi-pass membrane protein</topology>
    </subcellularLocation>
</comment>
<keyword evidence="4" id="KW-0812">Transmembrane</keyword>
<keyword evidence="11" id="KW-1185">Reference proteome</keyword>
<proteinExistence type="inferred from homology"/>
<evidence type="ECO:0000313" key="11">
    <source>
        <dbReference type="Proteomes" id="UP000305067"/>
    </source>
</evidence>
<comment type="function">
    <text evidence="9">Mediates the uptake of pyruvate into mitochondria.</text>
</comment>
<keyword evidence="6" id="KW-1133">Transmembrane helix</keyword>
<dbReference type="EMBL" id="ML178837">
    <property type="protein sequence ID" value="TFK98821.1"/>
    <property type="molecule type" value="Genomic_DNA"/>
</dbReference>
<evidence type="ECO:0000256" key="3">
    <source>
        <dbReference type="ARBA" id="ARBA00022448"/>
    </source>
</evidence>
<dbReference type="Pfam" id="PF03650">
    <property type="entry name" value="MPC"/>
    <property type="match status" value="1"/>
</dbReference>
<evidence type="ECO:0000256" key="8">
    <source>
        <dbReference type="ARBA" id="ARBA00023136"/>
    </source>
</evidence>
<dbReference type="OrthoDB" id="1697690at2759"/>
<sequence length="148" mass="16545">MATAFLAWARSPAAREYFFSTHFWGPVANWGLPLAALADLSKDEEVISGTMTTALACYSMVFMRFAWRVQPRNYLLFACHATNATAQSVQDLRFVNYWYNGGREKKLGITDGVDALEKVESEVKSAKDGLVRGKDEVVRKAEEAVGRK</sequence>
<dbReference type="InterPro" id="IPR005336">
    <property type="entry name" value="MPC"/>
</dbReference>
<evidence type="ECO:0000256" key="4">
    <source>
        <dbReference type="ARBA" id="ARBA00022692"/>
    </source>
</evidence>
<evidence type="ECO:0000256" key="6">
    <source>
        <dbReference type="ARBA" id="ARBA00022989"/>
    </source>
</evidence>
<evidence type="ECO:0000256" key="5">
    <source>
        <dbReference type="ARBA" id="ARBA00022792"/>
    </source>
</evidence>
<dbReference type="GO" id="GO:0005743">
    <property type="term" value="C:mitochondrial inner membrane"/>
    <property type="evidence" value="ECO:0007669"/>
    <property type="project" value="UniProtKB-SubCell"/>
</dbReference>
<evidence type="ECO:0000256" key="7">
    <source>
        <dbReference type="ARBA" id="ARBA00023128"/>
    </source>
</evidence>
<gene>
    <name evidence="10" type="ORF">BDV98DRAFT_552286</name>
</gene>